<dbReference type="KEGG" id="nml:Namu_1970"/>
<dbReference type="Proteomes" id="UP000002218">
    <property type="component" value="Chromosome"/>
</dbReference>
<reference evidence="1 2" key="2">
    <citation type="journal article" date="2010" name="Stand. Genomic Sci.">
        <title>Complete genome sequence of Nakamurella multipartita type strain (Y-104).</title>
        <authorList>
            <person name="Tice H."/>
            <person name="Mayilraj S."/>
            <person name="Sims D."/>
            <person name="Lapidus A."/>
            <person name="Nolan M."/>
            <person name="Lucas S."/>
            <person name="Glavina Del Rio T."/>
            <person name="Copeland A."/>
            <person name="Cheng J.F."/>
            <person name="Meincke L."/>
            <person name="Bruce D."/>
            <person name="Goodwin L."/>
            <person name="Pitluck S."/>
            <person name="Ivanova N."/>
            <person name="Mavromatis K."/>
            <person name="Ovchinnikova G."/>
            <person name="Pati A."/>
            <person name="Chen A."/>
            <person name="Palaniappan K."/>
            <person name="Land M."/>
            <person name="Hauser L."/>
            <person name="Chang Y.J."/>
            <person name="Jeffries C.D."/>
            <person name="Detter J.C."/>
            <person name="Brettin T."/>
            <person name="Rohde M."/>
            <person name="Goker M."/>
            <person name="Bristow J."/>
            <person name="Eisen J.A."/>
            <person name="Markowitz V."/>
            <person name="Hugenholtz P."/>
            <person name="Kyrpides N.C."/>
            <person name="Klenk H.P."/>
            <person name="Chen F."/>
        </authorList>
    </citation>
    <scope>NUCLEOTIDE SEQUENCE [LARGE SCALE GENOMIC DNA]</scope>
    <source>
        <strain evidence="2">ATCC 700099 / DSM 44233 / CIP 104796 / JCM 9543 / NBRC 105858 / Y-104</strain>
    </source>
</reference>
<dbReference type="HOGENOM" id="CLU_171097_0_0_11"/>
<evidence type="ECO:0008006" key="3">
    <source>
        <dbReference type="Google" id="ProtNLM"/>
    </source>
</evidence>
<reference evidence="2" key="1">
    <citation type="submission" date="2009-09" db="EMBL/GenBank/DDBJ databases">
        <title>The complete genome of Nakamurella multipartita DSM 44233.</title>
        <authorList>
            <consortium name="US DOE Joint Genome Institute (JGI-PGF)"/>
            <person name="Lucas S."/>
            <person name="Copeland A."/>
            <person name="Lapidus A."/>
            <person name="Glavina del Rio T."/>
            <person name="Dalin E."/>
            <person name="Tice H."/>
            <person name="Bruce D."/>
            <person name="Goodwin L."/>
            <person name="Pitluck S."/>
            <person name="Kyrpides N."/>
            <person name="Mavromatis K."/>
            <person name="Ivanova N."/>
            <person name="Ovchinnikova G."/>
            <person name="Sims D."/>
            <person name="Meincke L."/>
            <person name="Brettin T."/>
            <person name="Detter J.C."/>
            <person name="Han C."/>
            <person name="Larimer F."/>
            <person name="Land M."/>
            <person name="Hauser L."/>
            <person name="Markowitz V."/>
            <person name="Cheng J.-F."/>
            <person name="Hugenholtz P."/>
            <person name="Woyke T."/>
            <person name="Wu D."/>
            <person name="Klenk H.-P."/>
            <person name="Eisen J.A."/>
        </authorList>
    </citation>
    <scope>NUCLEOTIDE SEQUENCE [LARGE SCALE GENOMIC DNA]</scope>
    <source>
        <strain evidence="2">ATCC 700099 / DSM 44233 / CIP 104796 / JCM 9543 / NBRC 105858 / Y-104</strain>
    </source>
</reference>
<proteinExistence type="predicted"/>
<name>C8XHF0_NAKMY</name>
<dbReference type="RefSeq" id="WP_015747256.1">
    <property type="nucleotide sequence ID" value="NC_013235.1"/>
</dbReference>
<dbReference type="OrthoDB" id="9781481at2"/>
<dbReference type="STRING" id="479431.Namu_1970"/>
<organism evidence="1 2">
    <name type="scientific">Nakamurella multipartita (strain ATCC 700099 / DSM 44233 / CIP 104796 / JCM 9543 / NBRC 105858 / Y-104)</name>
    <name type="common">Microsphaera multipartita</name>
    <dbReference type="NCBI Taxonomy" id="479431"/>
    <lineage>
        <taxon>Bacteria</taxon>
        <taxon>Bacillati</taxon>
        <taxon>Actinomycetota</taxon>
        <taxon>Actinomycetes</taxon>
        <taxon>Nakamurellales</taxon>
        <taxon>Nakamurellaceae</taxon>
        <taxon>Nakamurella</taxon>
    </lineage>
</organism>
<protein>
    <recommendedName>
        <fullName evidence="3">Methionyl-tRNA formyltransferase</fullName>
    </recommendedName>
</protein>
<accession>C8XHF0</accession>
<evidence type="ECO:0000313" key="1">
    <source>
        <dbReference type="EMBL" id="ACV78356.1"/>
    </source>
</evidence>
<evidence type="ECO:0000313" key="2">
    <source>
        <dbReference type="Proteomes" id="UP000002218"/>
    </source>
</evidence>
<dbReference type="InParanoid" id="C8XHF0"/>
<gene>
    <name evidence="1" type="ordered locus">Namu_1970</name>
</gene>
<dbReference type="EMBL" id="CP001737">
    <property type="protein sequence ID" value="ACV78356.1"/>
    <property type="molecule type" value="Genomic_DNA"/>
</dbReference>
<keyword evidence="2" id="KW-1185">Reference proteome</keyword>
<dbReference type="AlphaFoldDB" id="C8XHF0"/>
<dbReference type="eggNOG" id="ENOG5030JA6">
    <property type="taxonomic scope" value="Bacteria"/>
</dbReference>
<sequence>MARVRQFEHIASAAKAHPTEVDCGYQTVRAGGETLLQLSTYGSDLRKSEKKVSQTLQFDRDTAAELVAIIRQTFPGL</sequence>